<evidence type="ECO:0000256" key="1">
    <source>
        <dbReference type="ARBA" id="ARBA00022614"/>
    </source>
</evidence>
<protein>
    <submittedName>
        <fullName evidence="3">Leucine-rich repeat domain-containing protein</fullName>
    </submittedName>
</protein>
<dbReference type="Gene3D" id="3.80.10.10">
    <property type="entry name" value="Ribonuclease Inhibitor"/>
    <property type="match status" value="1"/>
</dbReference>
<accession>A0ABW8P6L2</accession>
<keyword evidence="2" id="KW-0677">Repeat</keyword>
<proteinExistence type="predicted"/>
<dbReference type="Proteomes" id="UP001621706">
    <property type="component" value="Unassembled WGS sequence"/>
</dbReference>
<dbReference type="RefSeq" id="WP_088397734.1">
    <property type="nucleotide sequence ID" value="NZ_CP067377.1"/>
</dbReference>
<reference evidence="3 4" key="1">
    <citation type="submission" date="2024-02" db="EMBL/GenBank/DDBJ databases">
        <title>Comparative Genomic Analysis of Flavobacterium Species Causing Columnaris Disease of Freshwater Fish in Thailand: Insights into Virulence and Resistance Mechanisms.</title>
        <authorList>
            <person name="Nguyen D."/>
            <person name="Chokmangmeepisarn P."/>
            <person name="Khianchaikhan K."/>
            <person name="Morishita M."/>
            <person name="Bunnoy A."/>
            <person name="Rodkhum C."/>
        </authorList>
    </citation>
    <scope>NUCLEOTIDE SEQUENCE [LARGE SCALE GENOMIC DNA]</scope>
    <source>
        <strain evidence="3 4">CNRT2201</strain>
    </source>
</reference>
<dbReference type="InterPro" id="IPR001611">
    <property type="entry name" value="Leu-rich_rpt"/>
</dbReference>
<dbReference type="PROSITE" id="PS51450">
    <property type="entry name" value="LRR"/>
    <property type="match status" value="4"/>
</dbReference>
<evidence type="ECO:0000256" key="2">
    <source>
        <dbReference type="ARBA" id="ARBA00022737"/>
    </source>
</evidence>
<dbReference type="InterPro" id="IPR050836">
    <property type="entry name" value="SDS22/Internalin_LRR"/>
</dbReference>
<keyword evidence="1" id="KW-0433">Leucine-rich repeat</keyword>
<keyword evidence="4" id="KW-1185">Reference proteome</keyword>
<evidence type="ECO:0000313" key="3">
    <source>
        <dbReference type="EMBL" id="MFK7000185.1"/>
    </source>
</evidence>
<dbReference type="InterPro" id="IPR032675">
    <property type="entry name" value="LRR_dom_sf"/>
</dbReference>
<dbReference type="PANTHER" id="PTHR46652:SF3">
    <property type="entry name" value="LEUCINE-RICH REPEAT-CONTAINING PROTEIN 9"/>
    <property type="match status" value="1"/>
</dbReference>
<dbReference type="EMBL" id="JAZGZP010000006">
    <property type="protein sequence ID" value="MFK7000185.1"/>
    <property type="molecule type" value="Genomic_DNA"/>
</dbReference>
<dbReference type="SMART" id="SM00365">
    <property type="entry name" value="LRR_SD22"/>
    <property type="match status" value="6"/>
</dbReference>
<evidence type="ECO:0000313" key="4">
    <source>
        <dbReference type="Proteomes" id="UP001621706"/>
    </source>
</evidence>
<sequence>MHPLIKYLEKEIYFEIIESKEDLMFQSTYKTDQQGNIIALYLRGSQEKDIKINNFELLLPLAENLKELSISSCEISKIDNIGKFQKLEYLDLSFNPISDFKEIKKLINLKRLELYGTNLNINSSLDFLQSLENLEHLNIGYTELTSIQGIENLNKLKTLILRDSKIKSFRDLPKMPNVTYLDLYNSDLFYDSGLESLAVFENLKALNLSGCPILTTQGLGKLTRLEQLFLEDTRVEEVVSLESLKNLKLLSLSNTHLYTIQGLEGLENLRLINLAHNDVITEIECLQGLKNVEIIHLGYTGITAVKKEHFKGIEKDCIVNFSCEDKLNFIDKELPSNITIAFEFRKYGNYTPYNEDVDQFIDKSKARLIEHIKGQEISS</sequence>
<dbReference type="PANTHER" id="PTHR46652">
    <property type="entry name" value="LEUCINE-RICH REPEAT AND IQ DOMAIN-CONTAINING PROTEIN 1-RELATED"/>
    <property type="match status" value="1"/>
</dbReference>
<name>A0ABW8P6L2_9FLAO</name>
<organism evidence="3 4">
    <name type="scientific">Flavobacterium oreochromis</name>
    <dbReference type="NCBI Taxonomy" id="2906078"/>
    <lineage>
        <taxon>Bacteria</taxon>
        <taxon>Pseudomonadati</taxon>
        <taxon>Bacteroidota</taxon>
        <taxon>Flavobacteriia</taxon>
        <taxon>Flavobacteriales</taxon>
        <taxon>Flavobacteriaceae</taxon>
        <taxon>Flavobacterium</taxon>
    </lineage>
</organism>
<dbReference type="Pfam" id="PF13516">
    <property type="entry name" value="LRR_6"/>
    <property type="match status" value="1"/>
</dbReference>
<dbReference type="SUPFAM" id="SSF52058">
    <property type="entry name" value="L domain-like"/>
    <property type="match status" value="1"/>
</dbReference>
<dbReference type="InterPro" id="IPR025875">
    <property type="entry name" value="Leu-rich_rpt_4"/>
</dbReference>
<dbReference type="Pfam" id="PF12799">
    <property type="entry name" value="LRR_4"/>
    <property type="match status" value="1"/>
</dbReference>
<gene>
    <name evidence="3" type="ORF">V3I07_04675</name>
</gene>
<comment type="caution">
    <text evidence="3">The sequence shown here is derived from an EMBL/GenBank/DDBJ whole genome shotgun (WGS) entry which is preliminary data.</text>
</comment>